<accession>A0ABR9QIF2</accession>
<sequence>MDKTIFTFNERLGIHIPVLSKDWDEYNKEKQNAILLQWEKIRGRIPDRISELEREINRKQAELDNEDNFPRSCLLNSQISDLASIINDLWLWYRLNQSVSMKGHQ</sequence>
<name>A0ABR9QIF2_9BACI</name>
<comment type="caution">
    <text evidence="1">The sequence shown here is derived from an EMBL/GenBank/DDBJ whole genome shotgun (WGS) entry which is preliminary data.</text>
</comment>
<reference evidence="1 2" key="1">
    <citation type="submission" date="2020-10" db="EMBL/GenBank/DDBJ databases">
        <title>Bacillus sp. HD4P25, an endophyte from a halophyte.</title>
        <authorList>
            <person name="Sun J.-Q."/>
        </authorList>
    </citation>
    <scope>NUCLEOTIDE SEQUENCE [LARGE SCALE GENOMIC DNA]</scope>
    <source>
        <strain evidence="1 2">YIM 93174</strain>
    </source>
</reference>
<evidence type="ECO:0000313" key="1">
    <source>
        <dbReference type="EMBL" id="MBE4908270.1"/>
    </source>
</evidence>
<gene>
    <name evidence="1" type="ORF">IMZ08_09400</name>
</gene>
<dbReference type="RefSeq" id="WP_193535794.1">
    <property type="nucleotide sequence ID" value="NZ_JADCLJ010000019.1"/>
</dbReference>
<protein>
    <submittedName>
        <fullName evidence="1">Uncharacterized protein</fullName>
    </submittedName>
</protein>
<keyword evidence="2" id="KW-1185">Reference proteome</keyword>
<dbReference type="Proteomes" id="UP001516662">
    <property type="component" value="Unassembled WGS sequence"/>
</dbReference>
<evidence type="ECO:0000313" key="2">
    <source>
        <dbReference type="Proteomes" id="UP001516662"/>
    </source>
</evidence>
<proteinExistence type="predicted"/>
<organism evidence="1 2">
    <name type="scientific">Litchfieldia luteola</name>
    <dbReference type="NCBI Taxonomy" id="682179"/>
    <lineage>
        <taxon>Bacteria</taxon>
        <taxon>Bacillati</taxon>
        <taxon>Bacillota</taxon>
        <taxon>Bacilli</taxon>
        <taxon>Bacillales</taxon>
        <taxon>Bacillaceae</taxon>
        <taxon>Litchfieldia</taxon>
    </lineage>
</organism>
<dbReference type="EMBL" id="JADCLJ010000019">
    <property type="protein sequence ID" value="MBE4908270.1"/>
    <property type="molecule type" value="Genomic_DNA"/>
</dbReference>